<dbReference type="GO" id="GO:0008233">
    <property type="term" value="F:peptidase activity"/>
    <property type="evidence" value="ECO:0007669"/>
    <property type="project" value="UniProtKB-KW"/>
</dbReference>
<evidence type="ECO:0000256" key="3">
    <source>
        <dbReference type="ARBA" id="ARBA00022737"/>
    </source>
</evidence>
<evidence type="ECO:0000256" key="4">
    <source>
        <dbReference type="ARBA" id="ARBA00022801"/>
    </source>
</evidence>
<keyword evidence="4" id="KW-0378">Hydrolase</keyword>
<name>A0AA36JIJ7_9DINO</name>
<dbReference type="Gene3D" id="1.25.40.10">
    <property type="entry name" value="Tetratricopeptide repeat domain"/>
    <property type="match status" value="3"/>
</dbReference>
<dbReference type="PANTHER" id="PTHR47447">
    <property type="entry name" value="OS03G0856100 PROTEIN"/>
    <property type="match status" value="1"/>
</dbReference>
<accession>A0AA36JIJ7</accession>
<feature type="repeat" description="PPR" evidence="5">
    <location>
        <begin position="395"/>
        <end position="429"/>
    </location>
</feature>
<dbReference type="SUPFAM" id="SSF53335">
    <property type="entry name" value="S-adenosyl-L-methionine-dependent methyltransferases"/>
    <property type="match status" value="1"/>
</dbReference>
<keyword evidence="2" id="KW-0645">Protease</keyword>
<dbReference type="Gene3D" id="3.40.50.150">
    <property type="entry name" value="Vaccinia Virus protein VP39"/>
    <property type="match status" value="1"/>
</dbReference>
<dbReference type="PROSITE" id="PS51858">
    <property type="entry name" value="PPPDE"/>
    <property type="match status" value="1"/>
</dbReference>
<dbReference type="AlphaFoldDB" id="A0AA36JIJ7"/>
<dbReference type="PROSITE" id="PS51375">
    <property type="entry name" value="PPR"/>
    <property type="match status" value="1"/>
</dbReference>
<dbReference type="GO" id="GO:0006508">
    <property type="term" value="P:proteolysis"/>
    <property type="evidence" value="ECO:0007669"/>
    <property type="project" value="UniProtKB-KW"/>
</dbReference>
<dbReference type="InterPro" id="IPR011990">
    <property type="entry name" value="TPR-like_helical_dom_sf"/>
</dbReference>
<dbReference type="CDD" id="cd02440">
    <property type="entry name" value="AdoMet_MTases"/>
    <property type="match status" value="1"/>
</dbReference>
<evidence type="ECO:0000259" key="6">
    <source>
        <dbReference type="PROSITE" id="PS51858"/>
    </source>
</evidence>
<evidence type="ECO:0000256" key="5">
    <source>
        <dbReference type="PROSITE-ProRule" id="PRU00708"/>
    </source>
</evidence>
<dbReference type="Pfam" id="PF05903">
    <property type="entry name" value="Peptidase_C97"/>
    <property type="match status" value="1"/>
</dbReference>
<comment type="similarity">
    <text evidence="1">Belongs to the DeSI family.</text>
</comment>
<dbReference type="InterPro" id="IPR029063">
    <property type="entry name" value="SAM-dependent_MTases_sf"/>
</dbReference>
<dbReference type="InterPro" id="IPR002885">
    <property type="entry name" value="PPR_rpt"/>
</dbReference>
<dbReference type="EMBL" id="CAUJNA010003622">
    <property type="protein sequence ID" value="CAJ1406304.1"/>
    <property type="molecule type" value="Genomic_DNA"/>
</dbReference>
<dbReference type="Pfam" id="PF01535">
    <property type="entry name" value="PPR"/>
    <property type="match status" value="1"/>
</dbReference>
<feature type="domain" description="PPPDE" evidence="6">
    <location>
        <begin position="874"/>
        <end position="965"/>
    </location>
</feature>
<evidence type="ECO:0000256" key="2">
    <source>
        <dbReference type="ARBA" id="ARBA00022670"/>
    </source>
</evidence>
<keyword evidence="8" id="KW-1185">Reference proteome</keyword>
<keyword evidence="3" id="KW-0677">Repeat</keyword>
<organism evidence="7 8">
    <name type="scientific">Effrenium voratum</name>
    <dbReference type="NCBI Taxonomy" id="2562239"/>
    <lineage>
        <taxon>Eukaryota</taxon>
        <taxon>Sar</taxon>
        <taxon>Alveolata</taxon>
        <taxon>Dinophyceae</taxon>
        <taxon>Suessiales</taxon>
        <taxon>Symbiodiniaceae</taxon>
        <taxon>Effrenium</taxon>
    </lineage>
</organism>
<protein>
    <recommendedName>
        <fullName evidence="6">PPPDE domain-containing protein</fullName>
    </recommendedName>
</protein>
<evidence type="ECO:0000256" key="1">
    <source>
        <dbReference type="ARBA" id="ARBA00008140"/>
    </source>
</evidence>
<gene>
    <name evidence="7" type="ORF">EVOR1521_LOCUS28302</name>
</gene>
<sequence>MACTGAKPRACRVPEELPDSRASAKMLRSLAPEECIATLHALRAQRLELNAFHAAAAVGACRRSWPTALQVLGELPGLRLAVDEATCCSAISSCRQEWQMALALLASGGHGASPRASGAALSACAAARRWEVALGLLDWLSAEHSQPDVISYSSAITACEGQWEQALGLLRAMAAAACEPNEVSYTAAMAGLAEGQQWEQAMQLLRCLPQPDRRAWNAALTALARGRQRSACLALLRRSNARPGSHVVSYNIAMGACAGEDGWVLALSLLAELGDDADQLSVAAALGACEAAGRWRQALALALGGGTGGLRSAIGACARAAQWQRALLLAQGADASCGAAAIGACGNTGHWEQALLVAESYGPSPVLLSALLGACGAARRWQRALQLFWAEELPNSFCFSAAIAACAKASEWQAAVELLQRMPECSVESNNICLNAALSACQRAGLWQRALSLLRGPPDSAGLHVLLCCAEGSGWPLALALLAAYPTESPAALDAACMACCRALRWREAVWLARALLQSPSPGRVEALAALAALFEEEGLEQPRRRLLQRLGRLQGPEGLQEVLMTAADLDPQAPPLPSSVVGLQGSLARLPAGPATGRLPYQKEVALLRHVLRSCSAGDGAAVEEAMDSFAGRLGAAGGWAKFAGGTKAEVLLRAAAGAQGGAVLDVGAYCGGSALRLARRAAGEVVALELDVVLSAIARVLLTFAGVRVRLLTGHTRQLLPRLRQPGGFAAVFLDVWGSQYAEVLASLRPCLAPGALLCADNVLRTAAAEFLWRVAGAGAAPGFRTLLLPVTEVVKQSEEDWMSVTVVAGGDLNVFEVPAPLLQLQAASEFLRARATNVGAEPEEFDDLAQHAKHVLRSVGIVPVDGVSWGKRVAADVEGHSAHDTEVRLGGAFHVGVEVGGMEWSYGRTFRDSRPGVVGLPPRKDPNHSYRETLQLGVTDMSLEDVNEVISNMIEAGLGEPP</sequence>
<dbReference type="Proteomes" id="UP001178507">
    <property type="component" value="Unassembled WGS sequence"/>
</dbReference>
<comment type="caution">
    <text evidence="7">The sequence shown here is derived from an EMBL/GenBank/DDBJ whole genome shotgun (WGS) entry which is preliminary data.</text>
</comment>
<dbReference type="Gene3D" id="3.90.1720.30">
    <property type="entry name" value="PPPDE domains"/>
    <property type="match status" value="1"/>
</dbReference>
<evidence type="ECO:0000313" key="7">
    <source>
        <dbReference type="EMBL" id="CAJ1406304.1"/>
    </source>
</evidence>
<evidence type="ECO:0000313" key="8">
    <source>
        <dbReference type="Proteomes" id="UP001178507"/>
    </source>
</evidence>
<dbReference type="InterPro" id="IPR008580">
    <property type="entry name" value="PPPDE_dom"/>
</dbReference>
<dbReference type="PANTHER" id="PTHR47447:SF17">
    <property type="entry name" value="OS12G0638900 PROTEIN"/>
    <property type="match status" value="1"/>
</dbReference>
<proteinExistence type="inferred from homology"/>
<reference evidence="7" key="1">
    <citation type="submission" date="2023-08" db="EMBL/GenBank/DDBJ databases">
        <authorList>
            <person name="Chen Y."/>
            <person name="Shah S."/>
            <person name="Dougan E. K."/>
            <person name="Thang M."/>
            <person name="Chan C."/>
        </authorList>
    </citation>
    <scope>NUCLEOTIDE SEQUENCE</scope>
</reference>
<dbReference type="InterPro" id="IPR042266">
    <property type="entry name" value="PPPDE_sf"/>
</dbReference>